<keyword evidence="3" id="KW-1185">Reference proteome</keyword>
<name>A0A067TBR2_GALM3</name>
<proteinExistence type="predicted"/>
<organism evidence="2 3">
    <name type="scientific">Galerina marginata (strain CBS 339.88)</name>
    <dbReference type="NCBI Taxonomy" id="685588"/>
    <lineage>
        <taxon>Eukaryota</taxon>
        <taxon>Fungi</taxon>
        <taxon>Dikarya</taxon>
        <taxon>Basidiomycota</taxon>
        <taxon>Agaricomycotina</taxon>
        <taxon>Agaricomycetes</taxon>
        <taxon>Agaricomycetidae</taxon>
        <taxon>Agaricales</taxon>
        <taxon>Agaricineae</taxon>
        <taxon>Strophariaceae</taxon>
        <taxon>Galerina</taxon>
    </lineage>
</organism>
<protein>
    <submittedName>
        <fullName evidence="2">Uncharacterized protein</fullName>
    </submittedName>
</protein>
<feature type="compositionally biased region" description="Polar residues" evidence="1">
    <location>
        <begin position="39"/>
        <end position="53"/>
    </location>
</feature>
<dbReference type="AlphaFoldDB" id="A0A067TBR2"/>
<accession>A0A067TBR2</accession>
<evidence type="ECO:0000313" key="3">
    <source>
        <dbReference type="Proteomes" id="UP000027222"/>
    </source>
</evidence>
<dbReference type="EMBL" id="KL142372">
    <property type="protein sequence ID" value="KDR79792.1"/>
    <property type="molecule type" value="Genomic_DNA"/>
</dbReference>
<dbReference type="Proteomes" id="UP000027222">
    <property type="component" value="Unassembled WGS sequence"/>
</dbReference>
<dbReference type="HOGENOM" id="CLU_1635532_0_0_1"/>
<sequence length="162" mass="17344">MTRESTATVLSCGVLEGIGHAREGSKEAVTRRREAGGSSAVSTTHAPSSNTAASPDHLPIQFLTKRPVQCSREFRAAFRCFHLSLTHPWANDATPWSSITSLPLSQQLHPHHVHLSTIVSASIQTPPTHPRFSARATCTEVPVLSGASSMSPPAAAAYAWRL</sequence>
<feature type="region of interest" description="Disordered" evidence="1">
    <location>
        <begin position="22"/>
        <end position="57"/>
    </location>
</feature>
<evidence type="ECO:0000256" key="1">
    <source>
        <dbReference type="SAM" id="MobiDB-lite"/>
    </source>
</evidence>
<reference evidence="3" key="1">
    <citation type="journal article" date="2014" name="Proc. Natl. Acad. Sci. U.S.A.">
        <title>Extensive sampling of basidiomycete genomes demonstrates inadequacy of the white-rot/brown-rot paradigm for wood decay fungi.</title>
        <authorList>
            <person name="Riley R."/>
            <person name="Salamov A.A."/>
            <person name="Brown D.W."/>
            <person name="Nagy L.G."/>
            <person name="Floudas D."/>
            <person name="Held B.W."/>
            <person name="Levasseur A."/>
            <person name="Lombard V."/>
            <person name="Morin E."/>
            <person name="Otillar R."/>
            <person name="Lindquist E.A."/>
            <person name="Sun H."/>
            <person name="LaButti K.M."/>
            <person name="Schmutz J."/>
            <person name="Jabbour D."/>
            <person name="Luo H."/>
            <person name="Baker S.E."/>
            <person name="Pisabarro A.G."/>
            <person name="Walton J.D."/>
            <person name="Blanchette R.A."/>
            <person name="Henrissat B."/>
            <person name="Martin F."/>
            <person name="Cullen D."/>
            <person name="Hibbett D.S."/>
            <person name="Grigoriev I.V."/>
        </authorList>
    </citation>
    <scope>NUCLEOTIDE SEQUENCE [LARGE SCALE GENOMIC DNA]</scope>
    <source>
        <strain evidence="3">CBS 339.88</strain>
    </source>
</reference>
<gene>
    <name evidence="2" type="ORF">GALMADRAFT_136394</name>
</gene>
<feature type="compositionally biased region" description="Basic and acidic residues" evidence="1">
    <location>
        <begin position="22"/>
        <end position="35"/>
    </location>
</feature>
<evidence type="ECO:0000313" key="2">
    <source>
        <dbReference type="EMBL" id="KDR79792.1"/>
    </source>
</evidence>